<gene>
    <name evidence="17" type="primary">LOC103091475</name>
</gene>
<accession>A0A340X7G0</accession>
<evidence type="ECO:0000256" key="15">
    <source>
        <dbReference type="ARBA" id="ARBA00033255"/>
    </source>
</evidence>
<keyword evidence="9" id="KW-0999">Mitochondrion inner membrane</keyword>
<proteinExistence type="inferred from homology"/>
<evidence type="ECO:0000256" key="13">
    <source>
        <dbReference type="ARBA" id="ARBA00023136"/>
    </source>
</evidence>
<keyword evidence="10" id="KW-0249">Electron transport</keyword>
<keyword evidence="13" id="KW-0472">Membrane</keyword>
<dbReference type="KEGG" id="lve:103091475"/>
<evidence type="ECO:0000256" key="6">
    <source>
        <dbReference type="ARBA" id="ARBA00022448"/>
    </source>
</evidence>
<dbReference type="Proteomes" id="UP000265300">
    <property type="component" value="Unplaced"/>
</dbReference>
<organism evidence="16 17">
    <name type="scientific">Lipotes vexillifer</name>
    <name type="common">Yangtze river dolphin</name>
    <dbReference type="NCBI Taxonomy" id="118797"/>
    <lineage>
        <taxon>Eukaryota</taxon>
        <taxon>Metazoa</taxon>
        <taxon>Chordata</taxon>
        <taxon>Craniata</taxon>
        <taxon>Vertebrata</taxon>
        <taxon>Euteleostomi</taxon>
        <taxon>Mammalia</taxon>
        <taxon>Eutheria</taxon>
        <taxon>Laurasiatheria</taxon>
        <taxon>Artiodactyla</taxon>
        <taxon>Whippomorpha</taxon>
        <taxon>Cetacea</taxon>
        <taxon>Odontoceti</taxon>
        <taxon>Lipotidae</taxon>
        <taxon>Lipotes</taxon>
    </lineage>
</organism>
<evidence type="ECO:0000256" key="1">
    <source>
        <dbReference type="ARBA" id="ARBA00003195"/>
    </source>
</evidence>
<dbReference type="OrthoDB" id="1920692at2759"/>
<dbReference type="STRING" id="118797.A0A340X7G0"/>
<dbReference type="RefSeq" id="XP_007455005.1">
    <property type="nucleotide sequence ID" value="XM_007454943.1"/>
</dbReference>
<dbReference type="InterPro" id="IPR017384">
    <property type="entry name" value="NADH_Ub_cplx-1_asu_su-1"/>
</dbReference>
<evidence type="ECO:0000256" key="3">
    <source>
        <dbReference type="ARBA" id="ARBA00009960"/>
    </source>
</evidence>
<dbReference type="Pfam" id="PF15879">
    <property type="entry name" value="MWFE"/>
    <property type="match status" value="1"/>
</dbReference>
<evidence type="ECO:0000256" key="9">
    <source>
        <dbReference type="ARBA" id="ARBA00022792"/>
    </source>
</evidence>
<dbReference type="FunCoup" id="A0A340X7G0">
    <property type="interactions" value="296"/>
</dbReference>
<keyword evidence="8" id="KW-0812">Transmembrane</keyword>
<evidence type="ECO:0000256" key="11">
    <source>
        <dbReference type="ARBA" id="ARBA00022989"/>
    </source>
</evidence>
<evidence type="ECO:0000256" key="4">
    <source>
        <dbReference type="ARBA" id="ARBA00011533"/>
    </source>
</evidence>
<evidence type="ECO:0000256" key="7">
    <source>
        <dbReference type="ARBA" id="ARBA00022660"/>
    </source>
</evidence>
<reference evidence="17" key="1">
    <citation type="submission" date="2025-08" db="UniProtKB">
        <authorList>
            <consortium name="RefSeq"/>
        </authorList>
    </citation>
    <scope>IDENTIFICATION</scope>
</reference>
<evidence type="ECO:0000256" key="14">
    <source>
        <dbReference type="ARBA" id="ARBA00029847"/>
    </source>
</evidence>
<keyword evidence="7" id="KW-0679">Respiratory chain</keyword>
<evidence type="ECO:0000256" key="5">
    <source>
        <dbReference type="ARBA" id="ARBA00016392"/>
    </source>
</evidence>
<comment type="function">
    <text evidence="1">Accessory subunit of the mitochondrial membrane respiratory chain NADH dehydrogenase (Complex I), that is believed not to be involved in catalysis. Complex I functions in the transfer of electrons from NADH to the respiratory chain. The immediate electron acceptor for the enzyme is believed to be ubiquinone.</text>
</comment>
<keyword evidence="12" id="KW-0496">Mitochondrion</keyword>
<dbReference type="PANTHER" id="PTHR17098:SF2">
    <property type="entry name" value="NADH DEHYDROGENASE [UBIQUINONE] 1 ALPHA SUBCOMPLEX SUBUNIT 1"/>
    <property type="match status" value="1"/>
</dbReference>
<evidence type="ECO:0000313" key="16">
    <source>
        <dbReference type="Proteomes" id="UP000265300"/>
    </source>
</evidence>
<name>A0A340X7G0_LIPVE</name>
<sequence length="70" mass="8198">MWFEILPGIAVMAACLFIPGMATARIHRFTNGGKEKRVAHYSYQWNFMERNRRISAVNRYYVSKGLENID</sequence>
<dbReference type="GeneID" id="103091475"/>
<dbReference type="PANTHER" id="PTHR17098">
    <property type="entry name" value="NADH-UBIQUINONE OXIDOREDUCTASE MWFE SUBUNIT"/>
    <property type="match status" value="1"/>
</dbReference>
<protein>
    <recommendedName>
        <fullName evidence="5">NADH dehydrogenase [ubiquinone] 1 alpha subcomplex subunit 1</fullName>
    </recommendedName>
    <alternativeName>
        <fullName evidence="15">Complex I-MWFE</fullName>
    </alternativeName>
    <alternativeName>
        <fullName evidence="14">NADH-ubiquinone oxidoreductase MWFE subunit</fullName>
    </alternativeName>
</protein>
<dbReference type="AlphaFoldDB" id="A0A340X7G0"/>
<keyword evidence="11" id="KW-1133">Transmembrane helix</keyword>
<evidence type="ECO:0000256" key="12">
    <source>
        <dbReference type="ARBA" id="ARBA00023128"/>
    </source>
</evidence>
<dbReference type="GO" id="GO:0005743">
    <property type="term" value="C:mitochondrial inner membrane"/>
    <property type="evidence" value="ECO:0007669"/>
    <property type="project" value="UniProtKB-SubCell"/>
</dbReference>
<evidence type="ECO:0000256" key="10">
    <source>
        <dbReference type="ARBA" id="ARBA00022982"/>
    </source>
</evidence>
<keyword evidence="16" id="KW-1185">Reference proteome</keyword>
<comment type="similarity">
    <text evidence="3">Belongs to the complex I NDUFA1 subunit family.</text>
</comment>
<comment type="subcellular location">
    <subcellularLocation>
        <location evidence="2">Mitochondrion inner membrane</location>
        <topology evidence="2">Single-pass membrane protein</topology>
        <orientation evidence="2">Matrix side</orientation>
    </subcellularLocation>
</comment>
<comment type="subunit">
    <text evidence="4">Complex I is composed of 45 different subunits.</text>
</comment>
<evidence type="ECO:0000256" key="2">
    <source>
        <dbReference type="ARBA" id="ARBA00004298"/>
    </source>
</evidence>
<evidence type="ECO:0000313" key="17">
    <source>
        <dbReference type="RefSeq" id="XP_007455005.1"/>
    </source>
</evidence>
<dbReference type="InParanoid" id="A0A340X7G0"/>
<keyword evidence="6" id="KW-0813">Transport</keyword>
<evidence type="ECO:0000256" key="8">
    <source>
        <dbReference type="ARBA" id="ARBA00022692"/>
    </source>
</evidence>